<keyword evidence="1" id="KW-1185">Reference proteome</keyword>
<dbReference type="WBParaSite" id="L893_g23058.t1">
    <property type="protein sequence ID" value="L893_g23058.t1"/>
    <property type="gene ID" value="L893_g23058"/>
</dbReference>
<proteinExistence type="predicted"/>
<protein>
    <submittedName>
        <fullName evidence="2">Catalase domain-containing protein</fullName>
    </submittedName>
</protein>
<accession>A0A1I7Z5M1</accession>
<evidence type="ECO:0000313" key="1">
    <source>
        <dbReference type="Proteomes" id="UP000095287"/>
    </source>
</evidence>
<name>A0A1I7Z5M1_9BILA</name>
<organism evidence="1 2">
    <name type="scientific">Steinernema glaseri</name>
    <dbReference type="NCBI Taxonomy" id="37863"/>
    <lineage>
        <taxon>Eukaryota</taxon>
        <taxon>Metazoa</taxon>
        <taxon>Ecdysozoa</taxon>
        <taxon>Nematoda</taxon>
        <taxon>Chromadorea</taxon>
        <taxon>Rhabditida</taxon>
        <taxon>Tylenchina</taxon>
        <taxon>Panagrolaimomorpha</taxon>
        <taxon>Strongyloidoidea</taxon>
        <taxon>Steinernematidae</taxon>
        <taxon>Steinernema</taxon>
    </lineage>
</organism>
<dbReference type="Proteomes" id="UP000095287">
    <property type="component" value="Unplaced"/>
</dbReference>
<dbReference type="InterPro" id="IPR029069">
    <property type="entry name" value="HotDog_dom_sf"/>
</dbReference>
<sequence length="161" mass="18095">MSVASDDVGFARHCFANLFLLEKISRKAVRSHGPHVGGIYKSDRLFGGQSAAQFQLAFRRLFPRIVVQTLRVNYVAPGNLDDPIDYFFDPLPGTAFMMGRAVQKERIIASANIRYGPPNDLLDQSPYFMPSLRSPLSYGSVRERSLFLEDEAAKRTLQNLP</sequence>
<dbReference type="InterPro" id="IPR042171">
    <property type="entry name" value="Acyl-CoA_hotdog"/>
</dbReference>
<dbReference type="AlphaFoldDB" id="A0A1I7Z5M1"/>
<reference evidence="2" key="1">
    <citation type="submission" date="2016-11" db="UniProtKB">
        <authorList>
            <consortium name="WormBaseParasite"/>
        </authorList>
    </citation>
    <scope>IDENTIFICATION</scope>
</reference>
<dbReference type="Gene3D" id="2.40.160.210">
    <property type="entry name" value="Acyl-CoA thioesterase, double hotdog domain"/>
    <property type="match status" value="1"/>
</dbReference>
<evidence type="ECO:0000313" key="2">
    <source>
        <dbReference type="WBParaSite" id="L893_g23058.t1"/>
    </source>
</evidence>
<dbReference type="SUPFAM" id="SSF54637">
    <property type="entry name" value="Thioesterase/thiol ester dehydrase-isomerase"/>
    <property type="match status" value="1"/>
</dbReference>